<reference evidence="7 8" key="1">
    <citation type="submission" date="2018-03" db="EMBL/GenBank/DDBJ databases">
        <authorList>
            <person name="Keele B.F."/>
        </authorList>
    </citation>
    <scope>NUCLEOTIDE SEQUENCE [LARGE SCALE GENOMIC DNA]</scope>
    <source>
        <strain evidence="7 8">CECT 8599</strain>
    </source>
</reference>
<evidence type="ECO:0000256" key="1">
    <source>
        <dbReference type="ARBA" id="ARBA00001561"/>
    </source>
</evidence>
<dbReference type="SMART" id="SM00644">
    <property type="entry name" value="Ami_2"/>
    <property type="match status" value="1"/>
</dbReference>
<dbReference type="EMBL" id="OMOR01000001">
    <property type="protein sequence ID" value="SPH21005.1"/>
    <property type="molecule type" value="Genomic_DNA"/>
</dbReference>
<sequence length="288" mass="31691">MQLQNHLIAKIPFQQATRIGREIKPRLLVLHDTAGRLDKGNSADFLRNHAKVSVHFVLERDGFIEQQVPTNRHASHAGRSSYKGASGVNGFSVGIEIVNPGLMTSLDGVTATTWFGQNFDIIDHGIQYAETPHHGAGWWMPYTEQQITSLTELLRCLCSGISTIEDIVPHWFISPGRKIDTNPLFPLDSIRALVLGRDDPEADKAEEGSKPVPSGRDDLAMIHAPGDSLNMRRWPSFAPNVLQSIPHGTVVPIVRAGVFEGRDWIKVVYGGIEGWVVKSHTKQTGASA</sequence>
<dbReference type="GO" id="GO:0009254">
    <property type="term" value="P:peptidoglycan turnover"/>
    <property type="evidence" value="ECO:0007669"/>
    <property type="project" value="TreeGrafter"/>
</dbReference>
<proteinExistence type="predicted"/>
<evidence type="ECO:0000256" key="3">
    <source>
        <dbReference type="ARBA" id="ARBA00022801"/>
    </source>
</evidence>
<evidence type="ECO:0000259" key="6">
    <source>
        <dbReference type="SMART" id="SM00644"/>
    </source>
</evidence>
<dbReference type="EC" id="3.5.1.28" evidence="2"/>
<dbReference type="GO" id="GO:0009253">
    <property type="term" value="P:peptidoglycan catabolic process"/>
    <property type="evidence" value="ECO:0007669"/>
    <property type="project" value="InterPro"/>
</dbReference>
<name>A0A2R8BD52_9RHOB</name>
<dbReference type="PANTHER" id="PTHR30417">
    <property type="entry name" value="N-ACETYLMURAMOYL-L-ALANINE AMIDASE AMID"/>
    <property type="match status" value="1"/>
</dbReference>
<keyword evidence="3 7" id="KW-0378">Hydrolase</keyword>
<organism evidence="7 8">
    <name type="scientific">Ascidiaceihabitans donghaensis</name>
    <dbReference type="NCBI Taxonomy" id="1510460"/>
    <lineage>
        <taxon>Bacteria</taxon>
        <taxon>Pseudomonadati</taxon>
        <taxon>Pseudomonadota</taxon>
        <taxon>Alphaproteobacteria</taxon>
        <taxon>Rhodobacterales</taxon>
        <taxon>Paracoccaceae</taxon>
        <taxon>Ascidiaceihabitans</taxon>
    </lineage>
</organism>
<dbReference type="OrthoDB" id="9794842at2"/>
<dbReference type="Pfam" id="PF01510">
    <property type="entry name" value="Amidase_2"/>
    <property type="match status" value="1"/>
</dbReference>
<dbReference type="Proteomes" id="UP000244880">
    <property type="component" value="Unassembled WGS sequence"/>
</dbReference>
<dbReference type="GO" id="GO:0008745">
    <property type="term" value="F:N-acetylmuramoyl-L-alanine amidase activity"/>
    <property type="evidence" value="ECO:0007669"/>
    <property type="project" value="UniProtKB-EC"/>
</dbReference>
<evidence type="ECO:0000256" key="5">
    <source>
        <dbReference type="SAM" id="MobiDB-lite"/>
    </source>
</evidence>
<keyword evidence="4" id="KW-0961">Cell wall biogenesis/degradation</keyword>
<evidence type="ECO:0000256" key="2">
    <source>
        <dbReference type="ARBA" id="ARBA00011901"/>
    </source>
</evidence>
<dbReference type="AlphaFoldDB" id="A0A2R8BD52"/>
<dbReference type="CDD" id="cd06583">
    <property type="entry name" value="PGRP"/>
    <property type="match status" value="1"/>
</dbReference>
<keyword evidence="8" id="KW-1185">Reference proteome</keyword>
<feature type="domain" description="N-acetylmuramoyl-L-alanine amidase" evidence="6">
    <location>
        <begin position="16"/>
        <end position="184"/>
    </location>
</feature>
<dbReference type="GO" id="GO:0071555">
    <property type="term" value="P:cell wall organization"/>
    <property type="evidence" value="ECO:0007669"/>
    <property type="project" value="UniProtKB-KW"/>
</dbReference>
<dbReference type="InterPro" id="IPR051206">
    <property type="entry name" value="NAMLAA_amidase_2"/>
</dbReference>
<accession>A0A2R8BD52</accession>
<evidence type="ECO:0000313" key="7">
    <source>
        <dbReference type="EMBL" id="SPH21005.1"/>
    </source>
</evidence>
<dbReference type="Gene3D" id="3.40.80.10">
    <property type="entry name" value="Peptidoglycan recognition protein-like"/>
    <property type="match status" value="1"/>
</dbReference>
<comment type="catalytic activity">
    <reaction evidence="1">
        <text>Hydrolyzes the link between N-acetylmuramoyl residues and L-amino acid residues in certain cell-wall glycopeptides.</text>
        <dbReference type="EC" id="3.5.1.28"/>
    </reaction>
</comment>
<dbReference type="InterPro" id="IPR036505">
    <property type="entry name" value="Amidase/PGRP_sf"/>
</dbReference>
<dbReference type="RefSeq" id="WP_108828135.1">
    <property type="nucleotide sequence ID" value="NZ_OMOR01000001.1"/>
</dbReference>
<protein>
    <recommendedName>
        <fullName evidence="2">N-acetylmuramoyl-L-alanine amidase</fullName>
        <ecNumber evidence="2">3.5.1.28</ecNumber>
    </recommendedName>
</protein>
<dbReference type="SUPFAM" id="SSF55846">
    <property type="entry name" value="N-acetylmuramoyl-L-alanine amidase-like"/>
    <property type="match status" value="1"/>
</dbReference>
<gene>
    <name evidence="7" type="primary">ampD</name>
    <name evidence="7" type="ORF">ASD8599_01746</name>
</gene>
<dbReference type="Gene3D" id="2.30.30.40">
    <property type="entry name" value="SH3 Domains"/>
    <property type="match status" value="1"/>
</dbReference>
<dbReference type="InterPro" id="IPR002502">
    <property type="entry name" value="Amidase_domain"/>
</dbReference>
<evidence type="ECO:0000256" key="4">
    <source>
        <dbReference type="ARBA" id="ARBA00023316"/>
    </source>
</evidence>
<feature type="region of interest" description="Disordered" evidence="5">
    <location>
        <begin position="198"/>
        <end position="217"/>
    </location>
</feature>
<dbReference type="PANTHER" id="PTHR30417:SF1">
    <property type="entry name" value="N-ACETYLMURAMOYL-L-ALANINE AMIDASE AMID"/>
    <property type="match status" value="1"/>
</dbReference>
<evidence type="ECO:0000313" key="8">
    <source>
        <dbReference type="Proteomes" id="UP000244880"/>
    </source>
</evidence>